<dbReference type="RefSeq" id="WP_243005171.1">
    <property type="nucleotide sequence ID" value="NZ_QJKD01000016.1"/>
</dbReference>
<comment type="caution">
    <text evidence="2">The sequence shown here is derived from an EMBL/GenBank/DDBJ whole genome shotgun (WGS) entry which is preliminary data.</text>
</comment>
<evidence type="ECO:0000259" key="1">
    <source>
        <dbReference type="Pfam" id="PF12323"/>
    </source>
</evidence>
<dbReference type="EMBL" id="QJKD01000016">
    <property type="protein sequence ID" value="PXX48621.1"/>
    <property type="molecule type" value="Genomic_DNA"/>
</dbReference>
<dbReference type="Proteomes" id="UP000248057">
    <property type="component" value="Unassembled WGS sequence"/>
</dbReference>
<dbReference type="Pfam" id="PF12323">
    <property type="entry name" value="HTH_OrfB_IS605"/>
    <property type="match status" value="1"/>
</dbReference>
<name>A0A2V3XWX9_9FIRM</name>
<dbReference type="InterPro" id="IPR021027">
    <property type="entry name" value="Transposase_put_HTH"/>
</dbReference>
<gene>
    <name evidence="2" type="ORF">DFR60_11696</name>
</gene>
<proteinExistence type="predicted"/>
<keyword evidence="3" id="KW-1185">Reference proteome</keyword>
<evidence type="ECO:0000313" key="3">
    <source>
        <dbReference type="Proteomes" id="UP000248057"/>
    </source>
</evidence>
<protein>
    <submittedName>
        <fullName evidence="2">Helix-turn-helix protein</fullName>
    </submittedName>
</protein>
<dbReference type="AlphaFoldDB" id="A0A2V3XWX9"/>
<evidence type="ECO:0000313" key="2">
    <source>
        <dbReference type="EMBL" id="PXX48621.1"/>
    </source>
</evidence>
<dbReference type="GeneID" id="86065323"/>
<organism evidence="2 3">
    <name type="scientific">Hungatella effluvii</name>
    <dbReference type="NCBI Taxonomy" id="1096246"/>
    <lineage>
        <taxon>Bacteria</taxon>
        <taxon>Bacillati</taxon>
        <taxon>Bacillota</taxon>
        <taxon>Clostridia</taxon>
        <taxon>Lachnospirales</taxon>
        <taxon>Lachnospiraceae</taxon>
        <taxon>Hungatella</taxon>
    </lineage>
</organism>
<reference evidence="2 3" key="1">
    <citation type="submission" date="2018-05" db="EMBL/GenBank/DDBJ databases">
        <title>Genomic Encyclopedia of Type Strains, Phase IV (KMG-IV): sequencing the most valuable type-strain genomes for metagenomic binning, comparative biology and taxonomic classification.</title>
        <authorList>
            <person name="Goeker M."/>
        </authorList>
    </citation>
    <scope>NUCLEOTIDE SEQUENCE [LARGE SCALE GENOMIC DNA]</scope>
    <source>
        <strain evidence="2 3">DSM 24995</strain>
    </source>
</reference>
<sequence length="66" mass="7599">MKSITITAKVKLYPTSEQMIILNKTLSVIRDVLNYVSAFVFEREGIRYPELAHALYYPLSDDSECI</sequence>
<feature type="domain" description="Transposase putative helix-turn-helix" evidence="1">
    <location>
        <begin position="1"/>
        <end position="35"/>
    </location>
</feature>
<accession>A0A2V3XWX9</accession>